<feature type="domain" description="NB-ARC" evidence="2">
    <location>
        <begin position="240"/>
        <end position="381"/>
    </location>
</feature>
<dbReference type="Pfam" id="PF17107">
    <property type="entry name" value="SesA"/>
    <property type="match status" value="1"/>
</dbReference>
<dbReference type="Proteomes" id="UP001358417">
    <property type="component" value="Unassembled WGS sequence"/>
</dbReference>
<evidence type="ECO:0000256" key="1">
    <source>
        <dbReference type="SAM" id="MobiDB-lite"/>
    </source>
</evidence>
<dbReference type="GeneID" id="89973258"/>
<dbReference type="PANTHER" id="PTHR46082">
    <property type="entry name" value="ATP/GTP-BINDING PROTEIN-RELATED"/>
    <property type="match status" value="1"/>
</dbReference>
<dbReference type="InterPro" id="IPR002182">
    <property type="entry name" value="NB-ARC"/>
</dbReference>
<feature type="region of interest" description="Disordered" evidence="1">
    <location>
        <begin position="947"/>
        <end position="982"/>
    </location>
</feature>
<protein>
    <recommendedName>
        <fullName evidence="6">NACHT-NTPase and P-loop NTPases N-terminal domain-containing protein</fullName>
    </recommendedName>
</protein>
<dbReference type="Gene3D" id="3.40.50.300">
    <property type="entry name" value="P-loop containing nucleotide triphosphate hydrolases"/>
    <property type="match status" value="1"/>
</dbReference>
<dbReference type="InterPro" id="IPR027417">
    <property type="entry name" value="P-loop_NTPase"/>
</dbReference>
<evidence type="ECO:0000259" key="3">
    <source>
        <dbReference type="Pfam" id="PF17107"/>
    </source>
</evidence>
<dbReference type="InterPro" id="IPR031352">
    <property type="entry name" value="SesA"/>
</dbReference>
<dbReference type="Pfam" id="PF13374">
    <property type="entry name" value="TPR_10"/>
    <property type="match status" value="1"/>
</dbReference>
<comment type="caution">
    <text evidence="4">The sequence shown here is derived from an EMBL/GenBank/DDBJ whole genome shotgun (WGS) entry which is preliminary data.</text>
</comment>
<dbReference type="InterPro" id="IPR011990">
    <property type="entry name" value="TPR-like_helical_dom_sf"/>
</dbReference>
<reference evidence="4 5" key="1">
    <citation type="submission" date="2023-08" db="EMBL/GenBank/DDBJ databases">
        <title>Black Yeasts Isolated from many extreme environments.</title>
        <authorList>
            <person name="Coleine C."/>
            <person name="Stajich J.E."/>
            <person name="Selbmann L."/>
        </authorList>
    </citation>
    <scope>NUCLEOTIDE SEQUENCE [LARGE SCALE GENOMIC DNA]</scope>
    <source>
        <strain evidence="4 5">CCFEE 5792</strain>
    </source>
</reference>
<proteinExistence type="predicted"/>
<sequence>MSGFEILGAISGLIGIVDASLKICNDARKDLKLPETFEVVVVKLPIIRDILQKCETKLETIQAGLPPDVCVALEKIIDRCEEKADDLKQIFEKVIPGEHDGWKKRYTKILQRLGNGSKVEELMLSITRDVQLIVNHHAVNAGMSEQNTELEKIVQELKSVKSSVYEDESLGNTFNSGGGAQTNNVNSGSGQQINNNAAVGTQNFHSVTVTTKQDFSYHGPVGICLSQSPDIDSQLFVGRQNELDQIHEALGPNGKTQEQRRVILGGMGGVGKTQLAIAYAKSRMNDFKSVFWLNATSETTLKDSFSSIAGLIFDIQDSGALSSDQALVHIHRWLSNKKNTRWLLLFDNHDDPKEFDIRKYYPHASHGSAIVTTRRSDLVGGKIIDIRPLSSTTESLQILATRSQRAHTESVASQDPYATRLAKRLAGFPLALATAGIFLRNSGFSFERYLQEYEKRWNINPEQPVELEEYRDRTLYTTWDISYKRLQAQHSTAALLLKALAYFDNQSIWYELLLSGVKDNSPEWLRTLTKDDIKVFGAMKTLTDYCFLEVQRTDLETTTSWTMHNCIHDWAVLVLNHDIDVQNYWYAFDCVAVSANVDENYTLELLSFARLAAHALRLVQEQFWHNERISIIGPGRLNDVMNVTDLLDFHNQPAAAEQILQRALSSSEQGLGVKHETTLWLLNSLAGQCHRQGKLEQAEDFYKQVLAGADEFLGPEHTTTLVIVRDLADLYFTQDRLRLAEQLLRRALTGLEKVLGDFHLSTPGTVIALGNLYLEEGQLSQAKPLLQRGLAGSQETLGDKHTLTLDAMGSLGGLYLLQGRFAPAGQFLQRALVVSQELFGAEHESTLHFIGLMALLYDRQGKLGLANQYYEQALTGSEALQLENLDALTLISNFGIFCWRQNRVAKARHMFQRVARGRERILGADHPRTLAAFQDLKMVQSIIDKEGVGEDDNGDENGNEICEEDDQREQRGQENSAKGRRDEGLRKRFWRRLRISAK</sequence>
<feature type="compositionally biased region" description="Basic and acidic residues" evidence="1">
    <location>
        <begin position="968"/>
        <end position="982"/>
    </location>
</feature>
<dbReference type="GO" id="GO:0043531">
    <property type="term" value="F:ADP binding"/>
    <property type="evidence" value="ECO:0007669"/>
    <property type="project" value="InterPro"/>
</dbReference>
<dbReference type="PANTHER" id="PTHR46082:SF6">
    <property type="entry name" value="AAA+ ATPASE DOMAIN-CONTAINING PROTEIN-RELATED"/>
    <property type="match status" value="1"/>
</dbReference>
<dbReference type="Pfam" id="PF13424">
    <property type="entry name" value="TPR_12"/>
    <property type="match status" value="2"/>
</dbReference>
<name>A0AAV9NS83_9EURO</name>
<dbReference type="AlphaFoldDB" id="A0AAV9NS83"/>
<dbReference type="RefSeq" id="XP_064711276.1">
    <property type="nucleotide sequence ID" value="XM_064848652.1"/>
</dbReference>
<evidence type="ECO:0000313" key="4">
    <source>
        <dbReference type="EMBL" id="KAK5063004.1"/>
    </source>
</evidence>
<evidence type="ECO:0008006" key="6">
    <source>
        <dbReference type="Google" id="ProtNLM"/>
    </source>
</evidence>
<accession>A0AAV9NS83</accession>
<dbReference type="SUPFAM" id="SSF48452">
    <property type="entry name" value="TPR-like"/>
    <property type="match status" value="2"/>
</dbReference>
<keyword evidence="5" id="KW-1185">Reference proteome</keyword>
<evidence type="ECO:0000259" key="2">
    <source>
        <dbReference type="Pfam" id="PF00931"/>
    </source>
</evidence>
<evidence type="ECO:0000313" key="5">
    <source>
        <dbReference type="Proteomes" id="UP001358417"/>
    </source>
</evidence>
<dbReference type="EMBL" id="JAVRRD010000002">
    <property type="protein sequence ID" value="KAK5063004.1"/>
    <property type="molecule type" value="Genomic_DNA"/>
</dbReference>
<dbReference type="SUPFAM" id="SSF52540">
    <property type="entry name" value="P-loop containing nucleoside triphosphate hydrolases"/>
    <property type="match status" value="1"/>
</dbReference>
<feature type="compositionally biased region" description="Acidic residues" evidence="1">
    <location>
        <begin position="949"/>
        <end position="967"/>
    </location>
</feature>
<feature type="domain" description="NACHT-NTPase and P-loop NTPases N-terminal" evidence="3">
    <location>
        <begin position="10"/>
        <end position="132"/>
    </location>
</feature>
<dbReference type="Pfam" id="PF00931">
    <property type="entry name" value="NB-ARC"/>
    <property type="match status" value="1"/>
</dbReference>
<dbReference type="Gene3D" id="1.25.40.10">
    <property type="entry name" value="Tetratricopeptide repeat domain"/>
    <property type="match status" value="2"/>
</dbReference>
<gene>
    <name evidence="4" type="ORF">LTR84_005080</name>
</gene>
<organism evidence="4 5">
    <name type="scientific">Exophiala bonariae</name>
    <dbReference type="NCBI Taxonomy" id="1690606"/>
    <lineage>
        <taxon>Eukaryota</taxon>
        <taxon>Fungi</taxon>
        <taxon>Dikarya</taxon>
        <taxon>Ascomycota</taxon>
        <taxon>Pezizomycotina</taxon>
        <taxon>Eurotiomycetes</taxon>
        <taxon>Chaetothyriomycetidae</taxon>
        <taxon>Chaetothyriales</taxon>
        <taxon>Herpotrichiellaceae</taxon>
        <taxon>Exophiala</taxon>
    </lineage>
</organism>
<dbReference type="InterPro" id="IPR053137">
    <property type="entry name" value="NLR-like"/>
</dbReference>